<dbReference type="Proteomes" id="UP000261284">
    <property type="component" value="Unassembled WGS sequence"/>
</dbReference>
<accession>A0A3E1NFZ0</accession>
<dbReference type="GO" id="GO:0003677">
    <property type="term" value="F:DNA binding"/>
    <property type="evidence" value="ECO:0007669"/>
    <property type="project" value="UniProtKB-KW"/>
</dbReference>
<keyword evidence="2" id="KW-0815">Transposition</keyword>
<dbReference type="EMBL" id="QTJU01000008">
    <property type="protein sequence ID" value="RFM26734.1"/>
    <property type="molecule type" value="Genomic_DNA"/>
</dbReference>
<protein>
    <submittedName>
        <fullName evidence="6">IS4 family transposase</fullName>
    </submittedName>
</protein>
<dbReference type="InterPro" id="IPR002559">
    <property type="entry name" value="Transposase_11"/>
</dbReference>
<dbReference type="GO" id="GO:0006313">
    <property type="term" value="P:DNA transposition"/>
    <property type="evidence" value="ECO:0007669"/>
    <property type="project" value="InterPro"/>
</dbReference>
<keyword evidence="7" id="KW-1185">Reference proteome</keyword>
<proteinExistence type="inferred from homology"/>
<dbReference type="NCBIfam" id="NF033592">
    <property type="entry name" value="transpos_IS4_1"/>
    <property type="match status" value="1"/>
</dbReference>
<sequence length="245" mass="28706">MVVRAKDNLPCIVKLTPGKASDVKFIHNLDLPAGSIVVMDKAYRNYNQYNQWNNEQVTWVTRLHGRSVFTLVENNPLEIKQHLAGVKEDWTVELGHSQDKNRFKARMIVFFDAVNKQELRFITNNFELDALTIAEIYRQRWQIELLFKRIKQNFQLHFFLGDNENAIQIQLWSTLIADLLIKIIKDKAARLQKAKRWSMANLAGLIRLHLATYIDLLHFLINPDKALLNYKNPHPQIQLSFFPSQ</sequence>
<comment type="similarity">
    <text evidence="1">Belongs to the transposase 11 family.</text>
</comment>
<dbReference type="AlphaFoldDB" id="A0A3E1NFZ0"/>
<dbReference type="Pfam" id="PF01609">
    <property type="entry name" value="DDE_Tnp_1"/>
    <property type="match status" value="1"/>
</dbReference>
<feature type="domain" description="Transposase IS4-like" evidence="5">
    <location>
        <begin position="2"/>
        <end position="177"/>
    </location>
</feature>
<evidence type="ECO:0000313" key="6">
    <source>
        <dbReference type="EMBL" id="RFM26734.1"/>
    </source>
</evidence>
<dbReference type="PANTHER" id="PTHR33258:SF1">
    <property type="entry name" value="TRANSPOSASE INSL FOR INSERTION SEQUENCE ELEMENT IS186A-RELATED"/>
    <property type="match status" value="1"/>
</dbReference>
<evidence type="ECO:0000313" key="7">
    <source>
        <dbReference type="Proteomes" id="UP000261284"/>
    </source>
</evidence>
<evidence type="ECO:0000259" key="5">
    <source>
        <dbReference type="Pfam" id="PF01609"/>
    </source>
</evidence>
<name>A0A3E1NFZ0_9BACT</name>
<dbReference type="InterPro" id="IPR047952">
    <property type="entry name" value="Transpos_IS4"/>
</dbReference>
<dbReference type="GO" id="GO:0004803">
    <property type="term" value="F:transposase activity"/>
    <property type="evidence" value="ECO:0007669"/>
    <property type="project" value="InterPro"/>
</dbReference>
<evidence type="ECO:0000256" key="3">
    <source>
        <dbReference type="ARBA" id="ARBA00023125"/>
    </source>
</evidence>
<reference evidence="6 7" key="1">
    <citation type="submission" date="2018-08" db="EMBL/GenBank/DDBJ databases">
        <title>Chitinophagaceae sp. K23C18032701, a novel bacterium isolated from forest soil.</title>
        <authorList>
            <person name="Wang C."/>
        </authorList>
    </citation>
    <scope>NUCLEOTIDE SEQUENCE [LARGE SCALE GENOMIC DNA]</scope>
    <source>
        <strain evidence="6 7">K23C18032701</strain>
    </source>
</reference>
<organism evidence="6 7">
    <name type="scientific">Deminuibacter soli</name>
    <dbReference type="NCBI Taxonomy" id="2291815"/>
    <lineage>
        <taxon>Bacteria</taxon>
        <taxon>Pseudomonadati</taxon>
        <taxon>Bacteroidota</taxon>
        <taxon>Chitinophagia</taxon>
        <taxon>Chitinophagales</taxon>
        <taxon>Chitinophagaceae</taxon>
        <taxon>Deminuibacter</taxon>
    </lineage>
</organism>
<dbReference type="PANTHER" id="PTHR33258">
    <property type="entry name" value="TRANSPOSASE INSL FOR INSERTION SEQUENCE ELEMENT IS186A-RELATED"/>
    <property type="match status" value="1"/>
</dbReference>
<gene>
    <name evidence="6" type="ORF">DXN05_19395</name>
</gene>
<comment type="caution">
    <text evidence="6">The sequence shown here is derived from an EMBL/GenBank/DDBJ whole genome shotgun (WGS) entry which is preliminary data.</text>
</comment>
<evidence type="ECO:0000256" key="2">
    <source>
        <dbReference type="ARBA" id="ARBA00022578"/>
    </source>
</evidence>
<evidence type="ECO:0000256" key="1">
    <source>
        <dbReference type="ARBA" id="ARBA00010075"/>
    </source>
</evidence>
<dbReference type="InterPro" id="IPR012337">
    <property type="entry name" value="RNaseH-like_sf"/>
</dbReference>
<keyword evidence="3" id="KW-0238">DNA-binding</keyword>
<dbReference type="SUPFAM" id="SSF53098">
    <property type="entry name" value="Ribonuclease H-like"/>
    <property type="match status" value="1"/>
</dbReference>
<evidence type="ECO:0000256" key="4">
    <source>
        <dbReference type="ARBA" id="ARBA00023172"/>
    </source>
</evidence>
<keyword evidence="4" id="KW-0233">DNA recombination</keyword>